<evidence type="ECO:0000256" key="1">
    <source>
        <dbReference type="SAM" id="MobiDB-lite"/>
    </source>
</evidence>
<evidence type="ECO:0000259" key="2">
    <source>
        <dbReference type="Pfam" id="PF20700"/>
    </source>
</evidence>
<dbReference type="Proteomes" id="UP000683360">
    <property type="component" value="Unassembled WGS sequence"/>
</dbReference>
<dbReference type="AlphaFoldDB" id="A0A8S3SSA0"/>
<evidence type="ECO:0000313" key="3">
    <source>
        <dbReference type="EMBL" id="CAG2219417.1"/>
    </source>
</evidence>
<evidence type="ECO:0000313" key="4">
    <source>
        <dbReference type="Proteomes" id="UP000683360"/>
    </source>
</evidence>
<accession>A0A8S3SSA0</accession>
<keyword evidence="4" id="KW-1185">Reference proteome</keyword>
<sequence>MEESRLDPENITEIPPPRTSRIEASPKHDSVTEIFFDIEATGLICDKTPQAHKSSCCGSQRKEEVTSYYKTSSHLDTYVKHDYKHGKKEDELFGELLAEDEQPLVIGQLTTDGDSHAYRGFSKKHSESVNLTPENLRNPRHLASTQLRSIDKAAFSEFMFDGRTKANREKIHRRFSLDLTNRCTVEYNFAIKEAAGKLDKLVNRLSYVADCIIDCYTGHCGDTCRAYSYICKGTESDFWGKEFLPEHARCLYMTEDDEKLVRDCMNIRFGRKNLEKTRFGTSTQKCEATNRGYNKSNPKDITYQRNFPARIHSTAHRINHRPGESAVLKCEALGVPLSPNSRPIHQLKREDEIYEYH</sequence>
<name>A0A8S3SSA0_MYTED</name>
<dbReference type="InterPro" id="IPR049012">
    <property type="entry name" value="Mutator_transp_dom"/>
</dbReference>
<proteinExistence type="predicted"/>
<gene>
    <name evidence="3" type="ORF">MEDL_33013</name>
</gene>
<reference evidence="3" key="1">
    <citation type="submission" date="2021-03" db="EMBL/GenBank/DDBJ databases">
        <authorList>
            <person name="Bekaert M."/>
        </authorList>
    </citation>
    <scope>NUCLEOTIDE SEQUENCE</scope>
</reference>
<protein>
    <recommendedName>
        <fullName evidence="2">Mutator-like transposase domain-containing protein</fullName>
    </recommendedName>
</protein>
<feature type="region of interest" description="Disordered" evidence="1">
    <location>
        <begin position="1"/>
        <end position="26"/>
    </location>
</feature>
<dbReference type="EMBL" id="CAJPWZ010001630">
    <property type="protein sequence ID" value="CAG2219417.1"/>
    <property type="molecule type" value="Genomic_DNA"/>
</dbReference>
<organism evidence="3 4">
    <name type="scientific">Mytilus edulis</name>
    <name type="common">Blue mussel</name>
    <dbReference type="NCBI Taxonomy" id="6550"/>
    <lineage>
        <taxon>Eukaryota</taxon>
        <taxon>Metazoa</taxon>
        <taxon>Spiralia</taxon>
        <taxon>Lophotrochozoa</taxon>
        <taxon>Mollusca</taxon>
        <taxon>Bivalvia</taxon>
        <taxon>Autobranchia</taxon>
        <taxon>Pteriomorphia</taxon>
        <taxon>Mytilida</taxon>
        <taxon>Mytiloidea</taxon>
        <taxon>Mytilidae</taxon>
        <taxon>Mytilinae</taxon>
        <taxon>Mytilus</taxon>
    </lineage>
</organism>
<feature type="domain" description="Mutator-like transposase" evidence="2">
    <location>
        <begin position="67"/>
        <end position="222"/>
    </location>
</feature>
<dbReference type="Pfam" id="PF20700">
    <property type="entry name" value="Mutator"/>
    <property type="match status" value="1"/>
</dbReference>
<dbReference type="OrthoDB" id="6122456at2759"/>
<comment type="caution">
    <text evidence="3">The sequence shown here is derived from an EMBL/GenBank/DDBJ whole genome shotgun (WGS) entry which is preliminary data.</text>
</comment>